<feature type="modified residue" description="FMN phosphoryl threonine" evidence="6">
    <location>
        <position position="175"/>
    </location>
</feature>
<organism evidence="8 9">
    <name type="scientific">Candidatus Erwinia haradaeae</name>
    <dbReference type="NCBI Taxonomy" id="1922217"/>
    <lineage>
        <taxon>Bacteria</taxon>
        <taxon>Pseudomonadati</taxon>
        <taxon>Pseudomonadota</taxon>
        <taxon>Gammaproteobacteria</taxon>
        <taxon>Enterobacterales</taxon>
        <taxon>Erwiniaceae</taxon>
        <taxon>Erwinia</taxon>
    </lineage>
</organism>
<accession>A0A451DJT6</accession>
<dbReference type="RefSeq" id="WP_157990133.1">
    <property type="nucleotide sequence ID" value="NZ_LR217735.1"/>
</dbReference>
<proteinExistence type="inferred from homology"/>
<dbReference type="EMBL" id="LR217735">
    <property type="protein sequence ID" value="VFP86967.1"/>
    <property type="molecule type" value="Genomic_DNA"/>
</dbReference>
<name>A0A451DJT6_9GAMM</name>
<dbReference type="GO" id="GO:0016491">
    <property type="term" value="F:oxidoreductase activity"/>
    <property type="evidence" value="ECO:0007669"/>
    <property type="project" value="UniProtKB-KW"/>
</dbReference>
<dbReference type="OrthoDB" id="9784165at2"/>
<evidence type="ECO:0000256" key="4">
    <source>
        <dbReference type="ARBA" id="ARBA00022643"/>
    </source>
</evidence>
<dbReference type="GO" id="GO:0005886">
    <property type="term" value="C:plasma membrane"/>
    <property type="evidence" value="ECO:0007669"/>
    <property type="project" value="UniProtKB-SubCell"/>
</dbReference>
<dbReference type="NCBIfam" id="NF002519">
    <property type="entry name" value="PRK01908.1"/>
    <property type="match status" value="1"/>
</dbReference>
<feature type="domain" description="FMN-binding" evidence="7">
    <location>
        <begin position="100"/>
        <end position="192"/>
    </location>
</feature>
<dbReference type="InterPro" id="IPR010209">
    <property type="entry name" value="Ion_transpt_RnfG/RsxG"/>
</dbReference>
<keyword evidence="6" id="KW-1133">Transmembrane helix</keyword>
<comment type="subcellular location">
    <subcellularLocation>
        <location evidence="6">Cell inner membrane</location>
        <topology evidence="6">Single-pass membrane protein</topology>
    </subcellularLocation>
</comment>
<evidence type="ECO:0000256" key="2">
    <source>
        <dbReference type="ARBA" id="ARBA00022553"/>
    </source>
</evidence>
<keyword evidence="8" id="KW-0560">Oxidoreductase</keyword>
<keyword evidence="6" id="KW-0472">Membrane</keyword>
<evidence type="ECO:0000256" key="1">
    <source>
        <dbReference type="ARBA" id="ARBA00022448"/>
    </source>
</evidence>
<gene>
    <name evidence="8" type="primary">rsxG</name>
    <name evidence="6" type="synonym">rnfG</name>
    <name evidence="8" type="ORF">ERCISPPA3004_030</name>
</gene>
<keyword evidence="6" id="KW-0997">Cell inner membrane</keyword>
<keyword evidence="1 6" id="KW-0813">Transport</keyword>
<reference evidence="8 9" key="1">
    <citation type="submission" date="2019-02" db="EMBL/GenBank/DDBJ databases">
        <authorList>
            <person name="Manzano-Marin A."/>
            <person name="Manzano-Marin A."/>
        </authorList>
    </citation>
    <scope>NUCLEOTIDE SEQUENCE [LARGE SCALE GENOMIC DNA]</scope>
    <source>
        <strain evidence="8 9">ErCisplendens</strain>
    </source>
</reference>
<dbReference type="NCBIfam" id="TIGR01947">
    <property type="entry name" value="rnfG"/>
    <property type="match status" value="1"/>
</dbReference>
<evidence type="ECO:0000256" key="3">
    <source>
        <dbReference type="ARBA" id="ARBA00022630"/>
    </source>
</evidence>
<dbReference type="Proteomes" id="UP000294392">
    <property type="component" value="Chromosome"/>
</dbReference>
<dbReference type="GO" id="GO:0022900">
    <property type="term" value="P:electron transport chain"/>
    <property type="evidence" value="ECO:0007669"/>
    <property type="project" value="UniProtKB-UniRule"/>
</dbReference>
<sequence>MLTIMRKNGVILAIFAAITTGLTAIIHEVTKPAIQAQKTLTKQNLLDQVLPSTLYNNNLQSSCYIVRNQELGDNTEHRLYIAKKNEKPVAVALETTASDGYSGNIKIIVGANFNGLIYGARVLEHHETPGLGDKIELRFSNWIHSFDNKKINKNHVSSFTVKKDGGDFDQFTGATITPRAVVNAIKHSTLYIQTLPKTISHLKKCNTNTTEE</sequence>
<dbReference type="SMART" id="SM00900">
    <property type="entry name" value="FMN_bind"/>
    <property type="match status" value="1"/>
</dbReference>
<evidence type="ECO:0000259" key="7">
    <source>
        <dbReference type="SMART" id="SM00900"/>
    </source>
</evidence>
<evidence type="ECO:0000256" key="5">
    <source>
        <dbReference type="ARBA" id="ARBA00022982"/>
    </source>
</evidence>
<keyword evidence="6" id="KW-1003">Cell membrane</keyword>
<dbReference type="AlphaFoldDB" id="A0A451DJT6"/>
<comment type="similarity">
    <text evidence="6">Belongs to the RnfG family.</text>
</comment>
<dbReference type="PANTHER" id="PTHR36118:SF1">
    <property type="entry name" value="ION-TRANSLOCATING OXIDOREDUCTASE COMPLEX SUBUNIT G"/>
    <property type="match status" value="1"/>
</dbReference>
<dbReference type="GO" id="GO:0010181">
    <property type="term" value="F:FMN binding"/>
    <property type="evidence" value="ECO:0007669"/>
    <property type="project" value="InterPro"/>
</dbReference>
<dbReference type="PIRSF" id="PIRSF006091">
    <property type="entry name" value="E_trnsport_RnfG"/>
    <property type="match status" value="1"/>
</dbReference>
<keyword evidence="4 6" id="KW-0288">FMN</keyword>
<dbReference type="InterPro" id="IPR007329">
    <property type="entry name" value="FMN-bd"/>
</dbReference>
<comment type="function">
    <text evidence="6">Part of a membrane-bound complex that couples electron transfer with translocation of ions across the membrane.</text>
</comment>
<evidence type="ECO:0000313" key="9">
    <source>
        <dbReference type="Proteomes" id="UP000294392"/>
    </source>
</evidence>
<evidence type="ECO:0000256" key="6">
    <source>
        <dbReference type="HAMAP-Rule" id="MF_00479"/>
    </source>
</evidence>
<comment type="subunit">
    <text evidence="6">The complex is composed of six subunits: RnfA, RnfB, RnfC, RnfD, RnfE and RnfG.</text>
</comment>
<dbReference type="Pfam" id="PF04205">
    <property type="entry name" value="FMN_bind"/>
    <property type="match status" value="1"/>
</dbReference>
<dbReference type="HAMAP" id="MF_00479">
    <property type="entry name" value="RsxG_RnfG"/>
    <property type="match status" value="1"/>
</dbReference>
<dbReference type="PANTHER" id="PTHR36118">
    <property type="entry name" value="ION-TRANSLOCATING OXIDOREDUCTASE COMPLEX SUBUNIT G"/>
    <property type="match status" value="1"/>
</dbReference>
<comment type="cofactor">
    <cofactor evidence="6">
        <name>FMN</name>
        <dbReference type="ChEBI" id="CHEBI:58210"/>
    </cofactor>
</comment>
<dbReference type="EC" id="7.-.-.-" evidence="6"/>
<keyword evidence="3 6" id="KW-0285">Flavoprotein</keyword>
<keyword evidence="2 6" id="KW-0597">Phosphoprotein</keyword>
<protein>
    <recommendedName>
        <fullName evidence="6">Ion-translocating oxidoreductase complex subunit G</fullName>
        <ecNumber evidence="6">7.-.-.-</ecNumber>
    </recommendedName>
    <alternativeName>
        <fullName evidence="6">Rnf electron transport complex subunit G</fullName>
    </alternativeName>
</protein>
<dbReference type="GO" id="GO:0009055">
    <property type="term" value="F:electron transfer activity"/>
    <property type="evidence" value="ECO:0007669"/>
    <property type="project" value="InterPro"/>
</dbReference>
<keyword evidence="6" id="KW-1278">Translocase</keyword>
<keyword evidence="6" id="KW-0812">Transmembrane</keyword>
<evidence type="ECO:0000313" key="8">
    <source>
        <dbReference type="EMBL" id="VFP86967.1"/>
    </source>
</evidence>
<keyword evidence="5 6" id="KW-0249">Electron transport</keyword>